<reference evidence="2" key="1">
    <citation type="submission" date="2023-06" db="EMBL/GenBank/DDBJ databases">
        <title>Genome-scale phylogeny and comparative genomics of the fungal order Sordariales.</title>
        <authorList>
            <consortium name="Lawrence Berkeley National Laboratory"/>
            <person name="Hensen N."/>
            <person name="Bonometti L."/>
            <person name="Westerberg I."/>
            <person name="Brannstrom I.O."/>
            <person name="Guillou S."/>
            <person name="Cros-Aarteil S."/>
            <person name="Calhoun S."/>
            <person name="Haridas S."/>
            <person name="Kuo A."/>
            <person name="Mondo S."/>
            <person name="Pangilinan J."/>
            <person name="Riley R."/>
            <person name="Labutti K."/>
            <person name="Andreopoulos B."/>
            <person name="Lipzen A."/>
            <person name="Chen C."/>
            <person name="Yanf M."/>
            <person name="Daum C."/>
            <person name="Ng V."/>
            <person name="Clum A."/>
            <person name="Steindorff A."/>
            <person name="Ohm R."/>
            <person name="Martin F."/>
            <person name="Silar P."/>
            <person name="Natvig D."/>
            <person name="Lalanne C."/>
            <person name="Gautier V."/>
            <person name="Ament-Velasquez S.L."/>
            <person name="Kruys A."/>
            <person name="Hutchinson M.I."/>
            <person name="Powell A.J."/>
            <person name="Barry K."/>
            <person name="Miller A.N."/>
            <person name="Grigoriev I.V."/>
            <person name="Debuchy R."/>
            <person name="Gladieux P."/>
            <person name="Thoren M.H."/>
            <person name="Johannesson H."/>
        </authorList>
    </citation>
    <scope>NUCLEOTIDE SEQUENCE</scope>
    <source>
        <strain evidence="2">SMH4607-1</strain>
    </source>
</reference>
<feature type="chain" id="PRO_5041335959" evidence="1">
    <location>
        <begin position="33"/>
        <end position="198"/>
    </location>
</feature>
<gene>
    <name evidence="2" type="ORF">B0H67DRAFT_102463</name>
</gene>
<evidence type="ECO:0000256" key="1">
    <source>
        <dbReference type="SAM" id="SignalP"/>
    </source>
</evidence>
<organism evidence="2 3">
    <name type="scientific">Lasiosphaeris hirsuta</name>
    <dbReference type="NCBI Taxonomy" id="260670"/>
    <lineage>
        <taxon>Eukaryota</taxon>
        <taxon>Fungi</taxon>
        <taxon>Dikarya</taxon>
        <taxon>Ascomycota</taxon>
        <taxon>Pezizomycotina</taxon>
        <taxon>Sordariomycetes</taxon>
        <taxon>Sordariomycetidae</taxon>
        <taxon>Sordariales</taxon>
        <taxon>Lasiosphaeriaceae</taxon>
        <taxon>Lasiosphaeris</taxon>
    </lineage>
</organism>
<dbReference type="EMBL" id="JAUKUA010000002">
    <property type="protein sequence ID" value="KAK0724328.1"/>
    <property type="molecule type" value="Genomic_DNA"/>
</dbReference>
<sequence length="198" mass="21582">MLCCSSQGAHACWGCWGTAWCWLCTLGSLAHAEWGLWTTQNSMVRMLFWLFGTRRVKIHMLGCASTCTRQEANGAYWLELPLRAALSALGVKITRHCPPRAPLYSSFETWEGGVEDGGRMGRERTKRGRRGRDCEGCDGCGCPLPVPALWEHWGRGLAAVVVCGVPGLCALVLAAALPDVQNCGVIGCVRIVENVGMW</sequence>
<accession>A0AA40AYK2</accession>
<proteinExistence type="predicted"/>
<keyword evidence="3" id="KW-1185">Reference proteome</keyword>
<evidence type="ECO:0000313" key="3">
    <source>
        <dbReference type="Proteomes" id="UP001172102"/>
    </source>
</evidence>
<comment type="caution">
    <text evidence="2">The sequence shown here is derived from an EMBL/GenBank/DDBJ whole genome shotgun (WGS) entry which is preliminary data.</text>
</comment>
<dbReference type="Proteomes" id="UP001172102">
    <property type="component" value="Unassembled WGS sequence"/>
</dbReference>
<feature type="signal peptide" evidence="1">
    <location>
        <begin position="1"/>
        <end position="32"/>
    </location>
</feature>
<dbReference type="AlphaFoldDB" id="A0AA40AYK2"/>
<protein>
    <submittedName>
        <fullName evidence="2">Uncharacterized protein</fullName>
    </submittedName>
</protein>
<name>A0AA40AYK2_9PEZI</name>
<evidence type="ECO:0000313" key="2">
    <source>
        <dbReference type="EMBL" id="KAK0724328.1"/>
    </source>
</evidence>
<keyword evidence="1" id="KW-0732">Signal</keyword>